<dbReference type="EMBL" id="CADCVO010000513">
    <property type="protein sequence ID" value="CAA9518234.1"/>
    <property type="molecule type" value="Genomic_DNA"/>
</dbReference>
<dbReference type="InterPro" id="IPR015421">
    <property type="entry name" value="PyrdxlP-dep_Trfase_major"/>
</dbReference>
<dbReference type="NCBIfam" id="NF001696">
    <property type="entry name" value="PRK00451.1"/>
    <property type="match status" value="1"/>
</dbReference>
<dbReference type="GO" id="GO:0009116">
    <property type="term" value="P:nucleoside metabolic process"/>
    <property type="evidence" value="ECO:0007669"/>
    <property type="project" value="InterPro"/>
</dbReference>
<dbReference type="PANTHER" id="PTHR42806">
    <property type="entry name" value="GLYCINE CLEAVAGE SYSTEM P-PROTEIN"/>
    <property type="match status" value="1"/>
</dbReference>
<dbReference type="InterPro" id="IPR015422">
    <property type="entry name" value="PyrdxlP-dep_Trfase_small"/>
</dbReference>
<dbReference type="InterPro" id="IPR049315">
    <property type="entry name" value="GDC-P_N"/>
</dbReference>
<dbReference type="Pfam" id="PF02347">
    <property type="entry name" value="GDC-P"/>
    <property type="match status" value="1"/>
</dbReference>
<dbReference type="AlphaFoldDB" id="A0A6J4TB13"/>
<name>A0A6J4TB13_9ACTN</name>
<organism evidence="3">
    <name type="scientific">uncultured Solirubrobacteraceae bacterium</name>
    <dbReference type="NCBI Taxonomy" id="1162706"/>
    <lineage>
        <taxon>Bacteria</taxon>
        <taxon>Bacillati</taxon>
        <taxon>Actinomycetota</taxon>
        <taxon>Thermoleophilia</taxon>
        <taxon>Solirubrobacterales</taxon>
        <taxon>Solirubrobacteraceae</taxon>
        <taxon>environmental samples</taxon>
    </lineage>
</organism>
<keyword evidence="1 3" id="KW-0560">Oxidoreductase</keyword>
<dbReference type="GO" id="GO:0004375">
    <property type="term" value="F:glycine dehydrogenase (decarboxylating) activity"/>
    <property type="evidence" value="ECO:0007669"/>
    <property type="project" value="UniProtKB-EC"/>
</dbReference>
<dbReference type="InterPro" id="IPR015424">
    <property type="entry name" value="PyrdxlP-dep_Trfase"/>
</dbReference>
<reference evidence="3" key="1">
    <citation type="submission" date="2020-02" db="EMBL/GenBank/DDBJ databases">
        <authorList>
            <person name="Meier V. D."/>
        </authorList>
    </citation>
    <scope>NUCLEOTIDE SEQUENCE</scope>
    <source>
        <strain evidence="3">AVDCRST_MAG13</strain>
    </source>
</reference>
<dbReference type="Gene3D" id="3.90.1150.10">
    <property type="entry name" value="Aspartate Aminotransferase, domain 1"/>
    <property type="match status" value="1"/>
</dbReference>
<evidence type="ECO:0000313" key="3">
    <source>
        <dbReference type="EMBL" id="CAA9518234.1"/>
    </source>
</evidence>
<dbReference type="PANTHER" id="PTHR42806:SF1">
    <property type="entry name" value="GLYCINE DEHYDROGENASE (DECARBOXYLATING)"/>
    <property type="match status" value="1"/>
</dbReference>
<sequence length="468" mass="50628">MSPPTRTAHPYMANSAPGLTQELLDAVGIEDVEELFAQIPAEHRMRRALDLPPALASEADLSRHLRRTLRRNVDCEQALSFLGGGCWQHHVPAVCDEIAGRTEFVTPVWGTPASDLGRNQAWFEFASQLGELLDLDFVGLPVYSWGAAAGHAIRMASRLTGRAEVLVPASLDPERLSVIHTYCQPQEMAGHIAIVAVDMDPDTGRLDMARLEELLSDRTAAVYVETPGSLGVIETDCARIAELARGHGAETIAGVDPLSLGVLAPPGQWNADIAVGPTQPLGVHMNCGGGVGGFIATRDEERYAREYPTLQVSLCPTRVEGERGFAMTLFEQSSYGSREEGKDWTGNSVYLWAVVNAAYMALMGPQGFVDVGETILQRSHYAAHRLGELPGVRVRWPGFFKELVVDFGETGRTVADVNAALREHDIFGGADLSAAHPSLGQCALYCVTEIHDKEDVDLLVGALGEVLR</sequence>
<accession>A0A6J4TB13</accession>
<dbReference type="InterPro" id="IPR023010">
    <property type="entry name" value="GcvPA"/>
</dbReference>
<dbReference type="EC" id="1.4.4.2" evidence="3"/>
<proteinExistence type="predicted"/>
<evidence type="ECO:0000256" key="1">
    <source>
        <dbReference type="ARBA" id="ARBA00023002"/>
    </source>
</evidence>
<gene>
    <name evidence="3" type="ORF">AVDCRST_MAG13-3210</name>
</gene>
<evidence type="ECO:0000259" key="2">
    <source>
        <dbReference type="Pfam" id="PF02347"/>
    </source>
</evidence>
<dbReference type="SUPFAM" id="SSF53383">
    <property type="entry name" value="PLP-dependent transferases"/>
    <property type="match status" value="1"/>
</dbReference>
<feature type="domain" description="Glycine cleavage system P-protein N-terminal" evidence="2">
    <location>
        <begin position="20"/>
        <end position="423"/>
    </location>
</feature>
<protein>
    <submittedName>
        <fullName evidence="3">Glycine dehydrogenase [decarboxylating] (Glycine cleavage system P1 protein)</fullName>
        <ecNumber evidence="3">1.4.4.2</ecNumber>
    </submittedName>
</protein>
<dbReference type="Gene3D" id="3.40.640.10">
    <property type="entry name" value="Type I PLP-dependent aspartate aminotransferase-like (Major domain)"/>
    <property type="match status" value="1"/>
</dbReference>